<gene>
    <name evidence="3" type="ORF">IEQ34_001076</name>
</gene>
<dbReference type="Proteomes" id="UP000775213">
    <property type="component" value="Unassembled WGS sequence"/>
</dbReference>
<accession>A0AAV7HPR6</accession>
<dbReference type="EMBL" id="JAGFBR010000002">
    <property type="protein sequence ID" value="KAH0469518.1"/>
    <property type="molecule type" value="Genomic_DNA"/>
</dbReference>
<keyword evidence="4" id="KW-1185">Reference proteome</keyword>
<evidence type="ECO:0000313" key="3">
    <source>
        <dbReference type="EMBL" id="KAH0469518.1"/>
    </source>
</evidence>
<feature type="domain" description="NmrA-like" evidence="2">
    <location>
        <begin position="5"/>
        <end position="80"/>
    </location>
</feature>
<dbReference type="InterPro" id="IPR008030">
    <property type="entry name" value="NmrA-like"/>
</dbReference>
<comment type="caution">
    <text evidence="3">The sequence shown here is derived from an EMBL/GenBank/DDBJ whole genome shotgun (WGS) entry which is preliminary data.</text>
</comment>
<evidence type="ECO:0000259" key="2">
    <source>
        <dbReference type="Pfam" id="PF05368"/>
    </source>
</evidence>
<evidence type="ECO:0000313" key="4">
    <source>
        <dbReference type="Proteomes" id="UP000775213"/>
    </source>
</evidence>
<dbReference type="AlphaFoldDB" id="A0AAV7HPR6"/>
<dbReference type="Pfam" id="PF05368">
    <property type="entry name" value="NmrA"/>
    <property type="match status" value="1"/>
</dbReference>
<dbReference type="PANTHER" id="PTHR43349">
    <property type="entry name" value="PINORESINOL REDUCTASE-RELATED"/>
    <property type="match status" value="1"/>
</dbReference>
<reference evidence="3 4" key="1">
    <citation type="journal article" date="2021" name="Hortic Res">
        <title>Chromosome-scale assembly of the Dendrobium chrysotoxum genome enhances the understanding of orchid evolution.</title>
        <authorList>
            <person name="Zhang Y."/>
            <person name="Zhang G.Q."/>
            <person name="Zhang D."/>
            <person name="Liu X.D."/>
            <person name="Xu X.Y."/>
            <person name="Sun W.H."/>
            <person name="Yu X."/>
            <person name="Zhu X."/>
            <person name="Wang Z.W."/>
            <person name="Zhao X."/>
            <person name="Zhong W.Y."/>
            <person name="Chen H."/>
            <person name="Yin W.L."/>
            <person name="Huang T."/>
            <person name="Niu S.C."/>
            <person name="Liu Z.J."/>
        </authorList>
    </citation>
    <scope>NUCLEOTIDE SEQUENCE [LARGE SCALE GENOMIC DNA]</scope>
    <source>
        <strain evidence="3">Lindl</strain>
    </source>
</reference>
<name>A0AAV7HPR6_DENCH</name>
<evidence type="ECO:0000256" key="1">
    <source>
        <dbReference type="ARBA" id="ARBA00005725"/>
    </source>
</evidence>
<organism evidence="3 4">
    <name type="scientific">Dendrobium chrysotoxum</name>
    <name type="common">Orchid</name>
    <dbReference type="NCBI Taxonomy" id="161865"/>
    <lineage>
        <taxon>Eukaryota</taxon>
        <taxon>Viridiplantae</taxon>
        <taxon>Streptophyta</taxon>
        <taxon>Embryophyta</taxon>
        <taxon>Tracheophyta</taxon>
        <taxon>Spermatophyta</taxon>
        <taxon>Magnoliopsida</taxon>
        <taxon>Liliopsida</taxon>
        <taxon>Asparagales</taxon>
        <taxon>Orchidaceae</taxon>
        <taxon>Epidendroideae</taxon>
        <taxon>Malaxideae</taxon>
        <taxon>Dendrobiinae</taxon>
        <taxon>Dendrobium</taxon>
    </lineage>
</organism>
<dbReference type="Gene3D" id="3.90.25.10">
    <property type="entry name" value="UDP-galactose 4-epimerase, domain 1"/>
    <property type="match status" value="1"/>
</dbReference>
<protein>
    <recommendedName>
        <fullName evidence="2">NmrA-like domain-containing protein</fullName>
    </recommendedName>
</protein>
<sequence>MSLFLFGRKKNITLERIYVAEEEVLKKINESPEPLSFFYAIAHAGFIKGETTNFDIDPIVGVEASQLYPDVKYITVENFIDQFL</sequence>
<proteinExistence type="inferred from homology"/>
<dbReference type="PANTHER" id="PTHR43349:SF35">
    <property type="entry name" value="PHENYLCOUMARAN BENZYLIC ETHER REDUCTASE 1"/>
    <property type="match status" value="1"/>
</dbReference>
<dbReference type="InterPro" id="IPR050608">
    <property type="entry name" value="NmrA-type/Isoflavone_red_sf"/>
</dbReference>
<comment type="similarity">
    <text evidence="1">Belongs to the NmrA-type oxidoreductase family. Isoflavone reductase subfamily.</text>
</comment>